<accession>A0A7J6HN94</accession>
<gene>
    <name evidence="2" type="ORF">F8388_004705</name>
</gene>
<comment type="caution">
    <text evidence="2">The sequence shown here is derived from an EMBL/GenBank/DDBJ whole genome shotgun (WGS) entry which is preliminary data.</text>
</comment>
<proteinExistence type="predicted"/>
<feature type="domain" description="Reverse transcriptase zinc-binding" evidence="1">
    <location>
        <begin position="11"/>
        <end position="84"/>
    </location>
</feature>
<dbReference type="InterPro" id="IPR026960">
    <property type="entry name" value="RVT-Znf"/>
</dbReference>
<reference evidence="2 3" key="1">
    <citation type="journal article" date="2020" name="bioRxiv">
        <title>Sequence and annotation of 42 cannabis genomes reveals extensive copy number variation in cannabinoid synthesis and pathogen resistance genes.</title>
        <authorList>
            <person name="Mckernan K.J."/>
            <person name="Helbert Y."/>
            <person name="Kane L.T."/>
            <person name="Ebling H."/>
            <person name="Zhang L."/>
            <person name="Liu B."/>
            <person name="Eaton Z."/>
            <person name="Mclaughlin S."/>
            <person name="Kingan S."/>
            <person name="Baybayan P."/>
            <person name="Concepcion G."/>
            <person name="Jordan M."/>
            <person name="Riva A."/>
            <person name="Barbazuk W."/>
            <person name="Harkins T."/>
        </authorList>
    </citation>
    <scope>NUCLEOTIDE SEQUENCE [LARGE SCALE GENOMIC DNA]</scope>
    <source>
        <strain evidence="3">cv. Jamaican Lion 4</strain>
        <tissue evidence="2">Leaf</tissue>
    </source>
</reference>
<organism evidence="2 3">
    <name type="scientific">Cannabis sativa</name>
    <name type="common">Hemp</name>
    <name type="synonym">Marijuana</name>
    <dbReference type="NCBI Taxonomy" id="3483"/>
    <lineage>
        <taxon>Eukaryota</taxon>
        <taxon>Viridiplantae</taxon>
        <taxon>Streptophyta</taxon>
        <taxon>Embryophyta</taxon>
        <taxon>Tracheophyta</taxon>
        <taxon>Spermatophyta</taxon>
        <taxon>Magnoliopsida</taxon>
        <taxon>eudicotyledons</taxon>
        <taxon>Gunneridae</taxon>
        <taxon>Pentapetalae</taxon>
        <taxon>rosids</taxon>
        <taxon>fabids</taxon>
        <taxon>Rosales</taxon>
        <taxon>Cannabaceae</taxon>
        <taxon>Cannabis</taxon>
    </lineage>
</organism>
<evidence type="ECO:0000313" key="2">
    <source>
        <dbReference type="EMBL" id="KAF4396737.1"/>
    </source>
</evidence>
<dbReference type="EMBL" id="JAATIP010000001">
    <property type="protein sequence ID" value="KAF4396737.1"/>
    <property type="molecule type" value="Genomic_DNA"/>
</dbReference>
<name>A0A7J6HN94_CANSA</name>
<dbReference type="AlphaFoldDB" id="A0A7J6HN94"/>
<sequence>MDMDSFLKQGYRVKHGYHDLFPEHPKLPWCNLVWDRLIIPKNRFIVWLVFWKRLNTKERVSRYQSIDTTCVLCGNEDETTEDIVKLLHACHHSKRFNAARKSMVSTIIASLVYHIWKARNEVLWNQELWLTSTAVQKSKQLSLLRIKAFPPRKAKDEDIDWIMRT</sequence>
<dbReference type="Proteomes" id="UP000525078">
    <property type="component" value="Unassembled WGS sequence"/>
</dbReference>
<evidence type="ECO:0000259" key="1">
    <source>
        <dbReference type="Pfam" id="PF13966"/>
    </source>
</evidence>
<dbReference type="Pfam" id="PF13966">
    <property type="entry name" value="zf-RVT"/>
    <property type="match status" value="1"/>
</dbReference>
<evidence type="ECO:0000313" key="3">
    <source>
        <dbReference type="Proteomes" id="UP000525078"/>
    </source>
</evidence>
<protein>
    <recommendedName>
        <fullName evidence="1">Reverse transcriptase zinc-binding domain-containing protein</fullName>
    </recommendedName>
</protein>